<evidence type="ECO:0000256" key="4">
    <source>
        <dbReference type="ARBA" id="ARBA00022525"/>
    </source>
</evidence>
<dbReference type="PANTHER" id="PTHR10494">
    <property type="entry name" value="BONE MORPHOGENETIC PROTEIN INHIBITOR, NOGGIN"/>
    <property type="match status" value="1"/>
</dbReference>
<feature type="disulfide bond" evidence="10">
    <location>
        <begin position="194"/>
        <end position="203"/>
    </location>
</feature>
<feature type="signal peptide" evidence="13">
    <location>
        <begin position="1"/>
        <end position="18"/>
    </location>
</feature>
<dbReference type="OrthoDB" id="5950649at2759"/>
<name>A0A3P8Z557_ESOLU</name>
<dbReference type="GeneTree" id="ENSGT00390000006009"/>
<comment type="subunit">
    <text evidence="9">Homodimer.</text>
</comment>
<keyword evidence="6 9" id="KW-0221">Differentiation</keyword>
<dbReference type="PANTHER" id="PTHR10494:SF5">
    <property type="entry name" value="NOGGIN"/>
    <property type="match status" value="1"/>
</dbReference>
<dbReference type="Bgee" id="ENSELUG00000000961">
    <property type="expression patterns" value="Expressed in pharyngeal gill and 8 other cell types or tissues"/>
</dbReference>
<comment type="similarity">
    <text evidence="2 9">Belongs to the noggin family.</text>
</comment>
<dbReference type="Ensembl" id="ENSELUT00000035135.3">
    <property type="protein sequence ID" value="ENSELUP00000023850.2"/>
    <property type="gene ID" value="ENSELUG00000000961.3"/>
</dbReference>
<evidence type="ECO:0000256" key="5">
    <source>
        <dbReference type="ARBA" id="ARBA00022729"/>
    </source>
</evidence>
<comment type="subcellular location">
    <subcellularLocation>
        <location evidence="1 9">Secreted</location>
    </subcellularLocation>
</comment>
<reference evidence="15" key="1">
    <citation type="journal article" date="2014" name="PLoS ONE">
        <title>The genome and linkage map of the northern pike (Esox lucius): conserved synteny revealed between the salmonid sister group and the Neoteleostei.</title>
        <authorList>
            <person name="Rondeau E.B."/>
            <person name="Minkley D.R."/>
            <person name="Leong J.S."/>
            <person name="Messmer A.M."/>
            <person name="Jantzen J.R."/>
            <person name="von Schalburg K.R."/>
            <person name="Lemon C."/>
            <person name="Bird N.H."/>
            <person name="Koop B.F."/>
        </authorList>
    </citation>
    <scope>NUCLEOTIDE SEQUENCE</scope>
</reference>
<dbReference type="GeneID" id="105027560"/>
<feature type="disulfide bond" evidence="10">
    <location>
        <begin position="142"/>
        <end position="179"/>
    </location>
</feature>
<dbReference type="GO" id="GO:0009953">
    <property type="term" value="P:dorsal/ventral pattern formation"/>
    <property type="evidence" value="ECO:0007669"/>
    <property type="project" value="TreeGrafter"/>
</dbReference>
<feature type="disulfide bond" evidence="10">
    <location>
        <begin position="171"/>
        <end position="218"/>
    </location>
</feature>
<dbReference type="FunCoup" id="A0A3P8Z557">
    <property type="interactions" value="205"/>
</dbReference>
<dbReference type="InParanoid" id="A0A3P8Z557"/>
<dbReference type="OMA" id="LWSHTFC"/>
<sequence length="222" mass="25754">MDNSYYFLAMSMLVLSLGFRIEEGMCQHYYLLRPIPSDTLPIVDLKEDPDTVLDPKERDLNETELKATMGSHFDPHFMSITPPEDKYSGNEDLSDSETRQKPSGVMPKEIKAMEFDIPPKIHKPSTRLRRKLQLWLWSYTFCPVVYTWNDLGNRFWPRYVKVGSCYNKRSCSMPVGMVCKPAKSAYITILRWRCLQRKGGLKCAWITVQYPIISECKCACSN</sequence>
<evidence type="ECO:0000256" key="10">
    <source>
        <dbReference type="PIRSR" id="PIRSR008129-1"/>
    </source>
</evidence>
<dbReference type="GO" id="GO:0045596">
    <property type="term" value="P:negative regulation of cell differentiation"/>
    <property type="evidence" value="ECO:0007669"/>
    <property type="project" value="InterPro"/>
</dbReference>
<accession>A0A3P8Z557</accession>
<evidence type="ECO:0000313" key="15">
    <source>
        <dbReference type="Proteomes" id="UP000265140"/>
    </source>
</evidence>
<dbReference type="RefSeq" id="XP_010897997.1">
    <property type="nucleotide sequence ID" value="XM_010899695.2"/>
</dbReference>
<reference evidence="14" key="2">
    <citation type="submission" date="2020-02" db="EMBL/GenBank/DDBJ databases">
        <title>Esox lucius (northern pike) genome, fEsoLuc1, primary haplotype.</title>
        <authorList>
            <person name="Myers G."/>
            <person name="Karagic N."/>
            <person name="Meyer A."/>
            <person name="Pippel M."/>
            <person name="Reichard M."/>
            <person name="Winkler S."/>
            <person name="Tracey A."/>
            <person name="Sims Y."/>
            <person name="Howe K."/>
            <person name="Rhie A."/>
            <person name="Formenti G."/>
            <person name="Durbin R."/>
            <person name="Fedrigo O."/>
            <person name="Jarvis E.D."/>
        </authorList>
    </citation>
    <scope>NUCLEOTIDE SEQUENCE [LARGE SCALE GENOMIC DNA]</scope>
</reference>
<keyword evidence="7 10" id="KW-1015">Disulfide bond</keyword>
<feature type="disulfide bond" evidence="10">
    <location>
        <begin position="165"/>
        <end position="216"/>
    </location>
</feature>
<dbReference type="KEGG" id="els:105027560"/>
<evidence type="ECO:0000256" key="3">
    <source>
        <dbReference type="ARBA" id="ARBA00022473"/>
    </source>
</evidence>
<keyword evidence="5 13" id="KW-0732">Signal</keyword>
<evidence type="ECO:0000256" key="2">
    <source>
        <dbReference type="ARBA" id="ARBA00007480"/>
    </source>
</evidence>
<feature type="region of interest" description="Disordered" evidence="12">
    <location>
        <begin position="84"/>
        <end position="104"/>
    </location>
</feature>
<dbReference type="Gene3D" id="2.10.90.10">
    <property type="entry name" value="Cystine-knot cytokines"/>
    <property type="match status" value="1"/>
</dbReference>
<feature type="chain" id="PRO_5028191744" description="Noggin" evidence="13">
    <location>
        <begin position="19"/>
        <end position="222"/>
    </location>
</feature>
<dbReference type="SUPFAM" id="SSF57501">
    <property type="entry name" value="Cystine-knot cytokines"/>
    <property type="match status" value="1"/>
</dbReference>
<keyword evidence="15" id="KW-1185">Reference proteome</keyword>
<evidence type="ECO:0000256" key="8">
    <source>
        <dbReference type="ARBA" id="ARBA00023188"/>
    </source>
</evidence>
<dbReference type="GO" id="GO:0051216">
    <property type="term" value="P:cartilage development"/>
    <property type="evidence" value="ECO:0007669"/>
    <property type="project" value="UniProtKB-UniRule"/>
</dbReference>
<keyword evidence="3 9" id="KW-0217">Developmental protein</keyword>
<evidence type="ECO:0000256" key="13">
    <source>
        <dbReference type="SAM" id="SignalP"/>
    </source>
</evidence>
<evidence type="ECO:0000256" key="12">
    <source>
        <dbReference type="SAM" id="MobiDB-lite"/>
    </source>
</evidence>
<organism evidence="14 15">
    <name type="scientific">Esox lucius</name>
    <name type="common">Northern pike</name>
    <dbReference type="NCBI Taxonomy" id="8010"/>
    <lineage>
        <taxon>Eukaryota</taxon>
        <taxon>Metazoa</taxon>
        <taxon>Chordata</taxon>
        <taxon>Craniata</taxon>
        <taxon>Vertebrata</taxon>
        <taxon>Euteleostomi</taxon>
        <taxon>Actinopterygii</taxon>
        <taxon>Neopterygii</taxon>
        <taxon>Teleostei</taxon>
        <taxon>Protacanthopterygii</taxon>
        <taxon>Esociformes</taxon>
        <taxon>Esocidae</taxon>
        <taxon>Esox</taxon>
    </lineage>
</organism>
<dbReference type="InterPro" id="IPR008717">
    <property type="entry name" value="Noggin"/>
</dbReference>
<reference evidence="14" key="4">
    <citation type="submission" date="2025-09" db="UniProtKB">
        <authorList>
            <consortium name="Ensembl"/>
        </authorList>
    </citation>
    <scope>IDENTIFICATION</scope>
</reference>
<protein>
    <recommendedName>
        <fullName evidence="9">Noggin</fullName>
    </recommendedName>
</protein>
<dbReference type="GO" id="GO:0001649">
    <property type="term" value="P:osteoblast differentiation"/>
    <property type="evidence" value="ECO:0007669"/>
    <property type="project" value="TreeGrafter"/>
</dbReference>
<feature type="glycosylation site" description="N-linked (GlcNAc...) asparagine" evidence="11">
    <location>
        <position position="61"/>
    </location>
</feature>
<evidence type="ECO:0000313" key="14">
    <source>
        <dbReference type="Ensembl" id="ENSELUP00000023850.2"/>
    </source>
</evidence>
<reference evidence="14" key="3">
    <citation type="submission" date="2025-08" db="UniProtKB">
        <authorList>
            <consortium name="Ensembl"/>
        </authorList>
    </citation>
    <scope>IDENTIFICATION</scope>
</reference>
<evidence type="ECO:0000256" key="9">
    <source>
        <dbReference type="PIRNR" id="PIRNR008129"/>
    </source>
</evidence>
<dbReference type="GO" id="GO:0005615">
    <property type="term" value="C:extracellular space"/>
    <property type="evidence" value="ECO:0007669"/>
    <property type="project" value="TreeGrafter"/>
</dbReference>
<evidence type="ECO:0000256" key="1">
    <source>
        <dbReference type="ARBA" id="ARBA00004613"/>
    </source>
</evidence>
<evidence type="ECO:0000256" key="11">
    <source>
        <dbReference type="PIRSR" id="PIRSR008129-2"/>
    </source>
</evidence>
<dbReference type="AlphaFoldDB" id="A0A3P8Z557"/>
<dbReference type="Proteomes" id="UP000265140">
    <property type="component" value="Chromosome 6"/>
</dbReference>
<dbReference type="PIRSF" id="PIRSF008129">
    <property type="entry name" value="Noggin"/>
    <property type="match status" value="1"/>
</dbReference>
<keyword evidence="4 9" id="KW-0964">Secreted</keyword>
<dbReference type="InterPro" id="IPR029034">
    <property type="entry name" value="Cystine-knot_cytokine"/>
</dbReference>
<evidence type="ECO:0000256" key="6">
    <source>
        <dbReference type="ARBA" id="ARBA00022782"/>
    </source>
</evidence>
<dbReference type="STRING" id="8010.ENSELUP00000023850"/>
<dbReference type="GO" id="GO:0030514">
    <property type="term" value="P:negative regulation of BMP signaling pathway"/>
    <property type="evidence" value="ECO:0007669"/>
    <property type="project" value="InterPro"/>
</dbReference>
<dbReference type="CTD" id="30173"/>
<proteinExistence type="inferred from homology"/>
<dbReference type="Gene3D" id="1.10.287.520">
    <property type="entry name" value="Helix hairpin bin"/>
    <property type="match status" value="1"/>
</dbReference>
<evidence type="ECO:0000256" key="7">
    <source>
        <dbReference type="ARBA" id="ARBA00023157"/>
    </source>
</evidence>
<dbReference type="Pfam" id="PF05806">
    <property type="entry name" value="Noggin"/>
    <property type="match status" value="1"/>
</dbReference>
<keyword evidence="8 9" id="KW-0891">Chondrogenesis</keyword>